<dbReference type="Proteomes" id="UP000238157">
    <property type="component" value="Unassembled WGS sequence"/>
</dbReference>
<sequence length="243" mass="26965">MKSLSFKILILLIFSSSYSSELFAQVQVSKFGFSLSHWNRTYGEVDERFFFINAPSEQGGFTSAALMPAVFAEVNLHKGLALEGRLGVWSYTYTGSSTFANGLVVEESIQQRIIPASLSLIYNISINEKLSAFAGLGVNRYFLQHTADRNVTTGEGNIAPVEFTGNNYGMNVKLGLEYYFTDNIGLGLEGRYNTGSYNKSYTPDFGGPSVTRNIELSGLEFGVSLRYRLFKMTKITDDTESKD</sequence>
<evidence type="ECO:0000313" key="4">
    <source>
        <dbReference type="EMBL" id="PRY88563.1"/>
    </source>
</evidence>
<dbReference type="SUPFAM" id="SSF56925">
    <property type="entry name" value="OMPA-like"/>
    <property type="match status" value="1"/>
</dbReference>
<dbReference type="Pfam" id="PF13505">
    <property type="entry name" value="OMP_b-brl"/>
    <property type="match status" value="1"/>
</dbReference>
<protein>
    <submittedName>
        <fullName evidence="4">Opacity protein-like surface antigen</fullName>
    </submittedName>
</protein>
<keyword evidence="5" id="KW-1185">Reference proteome</keyword>
<dbReference type="InterPro" id="IPR011250">
    <property type="entry name" value="OMP/PagP_B-barrel"/>
</dbReference>
<evidence type="ECO:0000256" key="1">
    <source>
        <dbReference type="ARBA" id="ARBA00022729"/>
    </source>
</evidence>
<feature type="signal peptide" evidence="2">
    <location>
        <begin position="1"/>
        <end position="24"/>
    </location>
</feature>
<feature type="domain" description="Outer membrane protein beta-barrel" evidence="3">
    <location>
        <begin position="18"/>
        <end position="225"/>
    </location>
</feature>
<dbReference type="AlphaFoldDB" id="A0A2T0WPD1"/>
<proteinExistence type="predicted"/>
<keyword evidence="1 2" id="KW-0732">Signal</keyword>
<organism evidence="4 5">
    <name type="scientific">Mongoliibacter ruber</name>
    <dbReference type="NCBI Taxonomy" id="1750599"/>
    <lineage>
        <taxon>Bacteria</taxon>
        <taxon>Pseudomonadati</taxon>
        <taxon>Bacteroidota</taxon>
        <taxon>Cytophagia</taxon>
        <taxon>Cytophagales</taxon>
        <taxon>Cyclobacteriaceae</taxon>
        <taxon>Mongoliibacter</taxon>
    </lineage>
</organism>
<dbReference type="RefSeq" id="WP_106133285.1">
    <property type="nucleotide sequence ID" value="NZ_PVTR01000004.1"/>
</dbReference>
<reference evidence="4 5" key="1">
    <citation type="submission" date="2018-03" db="EMBL/GenBank/DDBJ databases">
        <title>Genomic Encyclopedia of Archaeal and Bacterial Type Strains, Phase II (KMG-II): from individual species to whole genera.</title>
        <authorList>
            <person name="Goeker M."/>
        </authorList>
    </citation>
    <scope>NUCLEOTIDE SEQUENCE [LARGE SCALE GENOMIC DNA]</scope>
    <source>
        <strain evidence="4 5">DSM 27929</strain>
    </source>
</reference>
<comment type="caution">
    <text evidence="4">The sequence shown here is derived from an EMBL/GenBank/DDBJ whole genome shotgun (WGS) entry which is preliminary data.</text>
</comment>
<feature type="chain" id="PRO_5015780532" evidence="2">
    <location>
        <begin position="25"/>
        <end position="243"/>
    </location>
</feature>
<gene>
    <name evidence="4" type="ORF">CLW00_104214</name>
</gene>
<evidence type="ECO:0000313" key="5">
    <source>
        <dbReference type="Proteomes" id="UP000238157"/>
    </source>
</evidence>
<dbReference type="Gene3D" id="2.40.160.20">
    <property type="match status" value="1"/>
</dbReference>
<dbReference type="EMBL" id="PVTR01000004">
    <property type="protein sequence ID" value="PRY88563.1"/>
    <property type="molecule type" value="Genomic_DNA"/>
</dbReference>
<accession>A0A2T0WPD1</accession>
<evidence type="ECO:0000259" key="3">
    <source>
        <dbReference type="Pfam" id="PF13505"/>
    </source>
</evidence>
<name>A0A2T0WPD1_9BACT</name>
<evidence type="ECO:0000256" key="2">
    <source>
        <dbReference type="SAM" id="SignalP"/>
    </source>
</evidence>
<dbReference type="OrthoDB" id="945117at2"/>
<dbReference type="InterPro" id="IPR027385">
    <property type="entry name" value="Beta-barrel_OMP"/>
</dbReference>